<dbReference type="AlphaFoldDB" id="A0A7C3VK39"/>
<sequence>MPVGRQRNQKLMASIMAITASLVVLFPVKGSANNTPETAPPELRNLILQIDEAASARNLPGVMDFYNVNFTHSDGLTYSTVESTVRDLWRRYPNISYRTKLLSWSTEGTQIIAETVTEISGIENTDNRQLTLTATVRSRQRYENQKLIRQDILAERIEINSGANPPKLKINLPEEVRVGERYTFDAIVEEPLGDEQLLGAALEEPVRVDKYLNPSSLDLELLSAGGIFKVGQAPRVPDNRWISAVVVRHDGITAISQRLRVVGRS</sequence>
<protein>
    <submittedName>
        <fullName evidence="1">Nuclear transport factor 2 family protein</fullName>
    </submittedName>
</protein>
<gene>
    <name evidence="1" type="ORF">ENR15_11880</name>
</gene>
<comment type="caution">
    <text evidence="1">The sequence shown here is derived from an EMBL/GenBank/DDBJ whole genome shotgun (WGS) entry which is preliminary data.</text>
</comment>
<evidence type="ECO:0000313" key="1">
    <source>
        <dbReference type="EMBL" id="HGG01317.1"/>
    </source>
</evidence>
<accession>A0A7C3VK39</accession>
<proteinExistence type="predicted"/>
<organism evidence="1">
    <name type="scientific">Planktothricoides sp. SpSt-374</name>
    <dbReference type="NCBI Taxonomy" id="2282167"/>
    <lineage>
        <taxon>Bacteria</taxon>
        <taxon>Bacillati</taxon>
        <taxon>Cyanobacteriota</taxon>
        <taxon>Cyanophyceae</taxon>
        <taxon>Oscillatoriophycideae</taxon>
        <taxon>Oscillatoriales</taxon>
        <taxon>Oscillatoriaceae</taxon>
        <taxon>Planktothricoides</taxon>
    </lineage>
</organism>
<dbReference type="EMBL" id="DSPX01000121">
    <property type="protein sequence ID" value="HGG01317.1"/>
    <property type="molecule type" value="Genomic_DNA"/>
</dbReference>
<name>A0A7C3VK39_9CYAN</name>
<reference evidence="1" key="1">
    <citation type="journal article" date="2020" name="mSystems">
        <title>Genome- and Community-Level Interaction Insights into Carbon Utilization and Element Cycling Functions of Hydrothermarchaeota in Hydrothermal Sediment.</title>
        <authorList>
            <person name="Zhou Z."/>
            <person name="Liu Y."/>
            <person name="Xu W."/>
            <person name="Pan J."/>
            <person name="Luo Z.H."/>
            <person name="Li M."/>
        </authorList>
    </citation>
    <scope>NUCLEOTIDE SEQUENCE [LARGE SCALE GENOMIC DNA]</scope>
    <source>
        <strain evidence="1">SpSt-374</strain>
    </source>
</reference>